<dbReference type="GO" id="GO:1990281">
    <property type="term" value="C:efflux pump complex"/>
    <property type="evidence" value="ECO:0007669"/>
    <property type="project" value="TreeGrafter"/>
</dbReference>
<dbReference type="InterPro" id="IPR058792">
    <property type="entry name" value="Beta-barrel_RND_2"/>
</dbReference>
<dbReference type="EMBL" id="VTFT01000001">
    <property type="protein sequence ID" value="TYT25878.1"/>
    <property type="molecule type" value="Genomic_DNA"/>
</dbReference>
<gene>
    <name evidence="8" type="ORF">FZO89_06225</name>
</gene>
<reference evidence="8 9" key="1">
    <citation type="submission" date="2019-08" db="EMBL/GenBank/DDBJ databases">
        <title>Luteimonas viscosus sp. nov., isolated from soil of a sunflower field.</title>
        <authorList>
            <person name="Jianli Z."/>
            <person name="Ying Z."/>
        </authorList>
    </citation>
    <scope>NUCLEOTIDE SEQUENCE [LARGE SCALE GENOMIC DNA]</scope>
    <source>
        <strain evidence="8 9">XBU10</strain>
    </source>
</reference>
<feature type="domain" description="Multidrug resistance protein MdtA-like barrel-sandwich hybrid" evidence="6">
    <location>
        <begin position="68"/>
        <end position="198"/>
    </location>
</feature>
<dbReference type="SUPFAM" id="SSF111369">
    <property type="entry name" value="HlyD-like secretion proteins"/>
    <property type="match status" value="1"/>
</dbReference>
<feature type="region of interest" description="Disordered" evidence="3">
    <location>
        <begin position="354"/>
        <end position="380"/>
    </location>
</feature>
<dbReference type="GO" id="GO:0015562">
    <property type="term" value="F:efflux transmembrane transporter activity"/>
    <property type="evidence" value="ECO:0007669"/>
    <property type="project" value="TreeGrafter"/>
</dbReference>
<keyword evidence="9" id="KW-1185">Reference proteome</keyword>
<dbReference type="Gene3D" id="2.40.420.20">
    <property type="match status" value="1"/>
</dbReference>
<dbReference type="OrthoDB" id="9806939at2"/>
<keyword evidence="4" id="KW-0732">Signal</keyword>
<protein>
    <submittedName>
        <fullName evidence="8">Efflux RND transporter periplasmic adaptor subunit</fullName>
    </submittedName>
</protein>
<evidence type="ECO:0000259" key="6">
    <source>
        <dbReference type="Pfam" id="PF25917"/>
    </source>
</evidence>
<comment type="caution">
    <text evidence="8">The sequence shown here is derived from an EMBL/GenBank/DDBJ whole genome shotgun (WGS) entry which is preliminary data.</text>
</comment>
<dbReference type="InterPro" id="IPR058624">
    <property type="entry name" value="MdtA-like_HH"/>
</dbReference>
<sequence length="380" mass="39151">MKATDRSFGGWLCGVALVALLAACAGEQAPAEAPRPVLVEQPTGGAGAAVTAYAGEVRAREESPLAFRIGGNLVRRHVDAGDQARKGQVLAELDPGDQRLQVQAAQAQLAAAEAELARARSDRARYAALAGEQLVSASAMDAQETAWKAAAEQARAARAELEVARNQAAYSQLRAPRDGVIADRLVEAGQVVAAGQAVFSLAGDGGREVAIALPESRIRGISVGQPVEVELWNTPGRRLPGSIREIAAAADPQSRTFAARVALDAGARTSVELGQSARVYVAGNGAGAPLSVPLSALQPGPDGGHSVWVVEPADGTLRSVPVKLGDFGETRVPVLSGLSADDWVVSAGGHLLREGQRVSPVDRDNRPVAAASSPAPERAP</sequence>
<proteinExistence type="inferred from homology"/>
<dbReference type="Pfam" id="PF25917">
    <property type="entry name" value="BSH_RND"/>
    <property type="match status" value="1"/>
</dbReference>
<evidence type="ECO:0000259" key="5">
    <source>
        <dbReference type="Pfam" id="PF25876"/>
    </source>
</evidence>
<dbReference type="Proteomes" id="UP000324973">
    <property type="component" value="Unassembled WGS sequence"/>
</dbReference>
<dbReference type="InterPro" id="IPR058625">
    <property type="entry name" value="MdtA-like_BSH"/>
</dbReference>
<evidence type="ECO:0000256" key="4">
    <source>
        <dbReference type="SAM" id="SignalP"/>
    </source>
</evidence>
<evidence type="ECO:0000313" key="9">
    <source>
        <dbReference type="Proteomes" id="UP000324973"/>
    </source>
</evidence>
<accession>A0A5D4XMG7</accession>
<dbReference type="Gene3D" id="1.10.287.470">
    <property type="entry name" value="Helix hairpin bin"/>
    <property type="match status" value="1"/>
</dbReference>
<organism evidence="8 9">
    <name type="scientific">Luteimonas viscosa</name>
    <dbReference type="NCBI Taxonomy" id="1132694"/>
    <lineage>
        <taxon>Bacteria</taxon>
        <taxon>Pseudomonadati</taxon>
        <taxon>Pseudomonadota</taxon>
        <taxon>Gammaproteobacteria</taxon>
        <taxon>Lysobacterales</taxon>
        <taxon>Lysobacteraceae</taxon>
        <taxon>Luteimonas</taxon>
    </lineage>
</organism>
<evidence type="ECO:0000256" key="2">
    <source>
        <dbReference type="SAM" id="Coils"/>
    </source>
</evidence>
<dbReference type="InterPro" id="IPR006143">
    <property type="entry name" value="RND_pump_MFP"/>
</dbReference>
<dbReference type="PROSITE" id="PS51257">
    <property type="entry name" value="PROKAR_LIPOPROTEIN"/>
    <property type="match status" value="1"/>
</dbReference>
<keyword evidence="2" id="KW-0175">Coiled coil</keyword>
<dbReference type="RefSeq" id="WP_149102428.1">
    <property type="nucleotide sequence ID" value="NZ_VTFT01000001.1"/>
</dbReference>
<feature type="signal peptide" evidence="4">
    <location>
        <begin position="1"/>
        <end position="25"/>
    </location>
</feature>
<dbReference type="Gene3D" id="2.40.30.170">
    <property type="match status" value="1"/>
</dbReference>
<feature type="chain" id="PRO_5023074001" evidence="4">
    <location>
        <begin position="26"/>
        <end position="380"/>
    </location>
</feature>
<evidence type="ECO:0000256" key="3">
    <source>
        <dbReference type="SAM" id="MobiDB-lite"/>
    </source>
</evidence>
<feature type="coiled-coil region" evidence="2">
    <location>
        <begin position="102"/>
        <end position="167"/>
    </location>
</feature>
<feature type="domain" description="Multidrug resistance protein MdtA-like alpha-helical hairpin" evidence="5">
    <location>
        <begin position="102"/>
        <end position="171"/>
    </location>
</feature>
<dbReference type="Pfam" id="PF25876">
    <property type="entry name" value="HH_MFP_RND"/>
    <property type="match status" value="1"/>
</dbReference>
<evidence type="ECO:0000256" key="1">
    <source>
        <dbReference type="ARBA" id="ARBA00009477"/>
    </source>
</evidence>
<dbReference type="NCBIfam" id="TIGR01730">
    <property type="entry name" value="RND_mfp"/>
    <property type="match status" value="1"/>
</dbReference>
<dbReference type="PANTHER" id="PTHR30469:SF15">
    <property type="entry name" value="HLYD FAMILY OF SECRETION PROTEINS"/>
    <property type="match status" value="1"/>
</dbReference>
<feature type="domain" description="CusB-like beta-barrel" evidence="7">
    <location>
        <begin position="210"/>
        <end position="265"/>
    </location>
</feature>
<dbReference type="Gene3D" id="2.40.50.100">
    <property type="match status" value="1"/>
</dbReference>
<dbReference type="PANTHER" id="PTHR30469">
    <property type="entry name" value="MULTIDRUG RESISTANCE PROTEIN MDTA"/>
    <property type="match status" value="1"/>
</dbReference>
<dbReference type="Pfam" id="PF25954">
    <property type="entry name" value="Beta-barrel_RND_2"/>
    <property type="match status" value="1"/>
</dbReference>
<evidence type="ECO:0000313" key="8">
    <source>
        <dbReference type="EMBL" id="TYT25878.1"/>
    </source>
</evidence>
<feature type="compositionally biased region" description="Low complexity" evidence="3">
    <location>
        <begin position="367"/>
        <end position="380"/>
    </location>
</feature>
<dbReference type="AlphaFoldDB" id="A0A5D4XMG7"/>
<name>A0A5D4XMG7_9GAMM</name>
<comment type="similarity">
    <text evidence="1">Belongs to the membrane fusion protein (MFP) (TC 8.A.1) family.</text>
</comment>
<feature type="compositionally biased region" description="Basic and acidic residues" evidence="3">
    <location>
        <begin position="354"/>
        <end position="366"/>
    </location>
</feature>
<evidence type="ECO:0000259" key="7">
    <source>
        <dbReference type="Pfam" id="PF25954"/>
    </source>
</evidence>